<dbReference type="InterPro" id="IPR036388">
    <property type="entry name" value="WH-like_DNA-bd_sf"/>
</dbReference>
<evidence type="ECO:0000256" key="1">
    <source>
        <dbReference type="SAM" id="MobiDB-lite"/>
    </source>
</evidence>
<feature type="region of interest" description="Disordered" evidence="1">
    <location>
        <begin position="108"/>
        <end position="140"/>
    </location>
</feature>
<reference evidence="3" key="1">
    <citation type="journal article" date="2018" name="MSphere">
        <title>Fusobacterium Genomics Using MinION and Illumina Sequencing Enables Genome Completion and Correction.</title>
        <authorList>
            <person name="Todd S.M."/>
            <person name="Settlage R.E."/>
            <person name="Lahmers K.K."/>
            <person name="Slade D.J."/>
        </authorList>
    </citation>
    <scope>NUCLEOTIDE SEQUENCE [LARGE SCALE GENOMIC DNA]</scope>
    <source>
        <strain evidence="3">ATCC 27725</strain>
    </source>
</reference>
<feature type="compositionally biased region" description="Low complexity" evidence="1">
    <location>
        <begin position="108"/>
        <end position="122"/>
    </location>
</feature>
<gene>
    <name evidence="2" type="ORF">C4N18_11915</name>
</gene>
<organism evidence="2 3">
    <name type="scientific">Fusobacterium varium ATCC 27725</name>
    <dbReference type="NCBI Taxonomy" id="469618"/>
    <lineage>
        <taxon>Bacteria</taxon>
        <taxon>Fusobacteriati</taxon>
        <taxon>Fusobacteriota</taxon>
        <taxon>Fusobacteriia</taxon>
        <taxon>Fusobacteriales</taxon>
        <taxon>Fusobacteriaceae</taxon>
        <taxon>Fusobacterium</taxon>
    </lineage>
</organism>
<sequence>MKDKNLNIISKAIYAYICSYAGKGKDAFPSQKLISNDLGINIGTLAKYTQELKDSGYITVKGHKEKGKFSKNLYTINIELNMVSPCTVKTDTETTEYGQIDTNNNNINNNIKTNNNSVNNNTLTKGKSKKNIEKTTEDKKEKLENAPVEIQQILKKYKELELPDFDYRPENYILLRAYGELGAVKLFEALTLMSQSEFVKNNMSINAIFKIENLKKALNGNFKNKVNNKKGTKTEFKKPVYEDFTGELIDEILSEKIGDIEDGKM</sequence>
<dbReference type="Pfam" id="PF13730">
    <property type="entry name" value="HTH_36"/>
    <property type="match status" value="1"/>
</dbReference>
<keyword evidence="3" id="KW-1185">Reference proteome</keyword>
<evidence type="ECO:0000313" key="3">
    <source>
        <dbReference type="Proteomes" id="UP000241238"/>
    </source>
</evidence>
<evidence type="ECO:0000313" key="2">
    <source>
        <dbReference type="EMBL" id="AVQ32580.1"/>
    </source>
</evidence>
<name>A0ABM6U818_FUSVA</name>
<dbReference type="Proteomes" id="UP000241238">
    <property type="component" value="Chromosome"/>
</dbReference>
<feature type="compositionally biased region" description="Basic and acidic residues" evidence="1">
    <location>
        <begin position="130"/>
        <end position="140"/>
    </location>
</feature>
<dbReference type="Gene3D" id="1.10.10.10">
    <property type="entry name" value="Winged helix-like DNA-binding domain superfamily/Winged helix DNA-binding domain"/>
    <property type="match status" value="1"/>
</dbReference>
<proteinExistence type="predicted"/>
<dbReference type="EMBL" id="CP028103">
    <property type="protein sequence ID" value="AVQ32580.1"/>
    <property type="molecule type" value="Genomic_DNA"/>
</dbReference>
<accession>A0ABM6U818</accession>
<protein>
    <submittedName>
        <fullName evidence="2">Helix-turn-helix domain-containing protein</fullName>
    </submittedName>
</protein>